<sequence>MAVTLRDIAKRADVSLATVSRVLNDDPQLAVSEETRKRILTIAEELSYTKRRRRDNVTRHKVVIVQWYPEMQELTDLYYLNIRINVEKEAQEAGLVTETVFANNLAQIPKDTAGIIALGKFSVAQLKRMRAVSKELVVIDSDVLSQGYDCVVPDFEGGITQATQALLAHYQSVGMIAGHETTTDGKPVVDERESAFKAAMGSQFKPESLRTGDYSEASGYQEMQALLALGPKQRPRAVIVANDVMTVGALRAIHEANLAIPNEIAIVTFNDTSVARYMYPPLSAIRVPTEQMAAMGVALLHQRLTVSDLAPQRVVVGTSLVQRQSAEL</sequence>
<dbReference type="Proteomes" id="UP000776629">
    <property type="component" value="Unassembled WGS sequence"/>
</dbReference>
<evidence type="ECO:0000259" key="4">
    <source>
        <dbReference type="PROSITE" id="PS50932"/>
    </source>
</evidence>
<evidence type="ECO:0000256" key="1">
    <source>
        <dbReference type="ARBA" id="ARBA00023015"/>
    </source>
</evidence>
<evidence type="ECO:0000256" key="3">
    <source>
        <dbReference type="ARBA" id="ARBA00023163"/>
    </source>
</evidence>
<dbReference type="Gene3D" id="1.10.260.40">
    <property type="entry name" value="lambda repressor-like DNA-binding domains"/>
    <property type="match status" value="1"/>
</dbReference>
<accession>A0ABS2EN12</accession>
<dbReference type="CDD" id="cd01544">
    <property type="entry name" value="PBP1_GalR"/>
    <property type="match status" value="1"/>
</dbReference>
<dbReference type="Pfam" id="PF13377">
    <property type="entry name" value="Peripla_BP_3"/>
    <property type="match status" value="1"/>
</dbReference>
<dbReference type="InterPro" id="IPR010982">
    <property type="entry name" value="Lambda_DNA-bd_dom_sf"/>
</dbReference>
<protein>
    <submittedName>
        <fullName evidence="5">LacI family DNA-binding transcriptional regulator</fullName>
    </submittedName>
</protein>
<keyword evidence="3" id="KW-0804">Transcription</keyword>
<dbReference type="RefSeq" id="WP_204775971.1">
    <property type="nucleotide sequence ID" value="NZ_JACJJQ010000005.1"/>
</dbReference>
<evidence type="ECO:0000256" key="2">
    <source>
        <dbReference type="ARBA" id="ARBA00023125"/>
    </source>
</evidence>
<dbReference type="PRINTS" id="PR00036">
    <property type="entry name" value="HTHLACI"/>
</dbReference>
<evidence type="ECO:0000313" key="6">
    <source>
        <dbReference type="Proteomes" id="UP000776629"/>
    </source>
</evidence>
<reference evidence="5 6" key="1">
    <citation type="journal article" date="2021" name="Sci. Rep.">
        <title>The distribution of antibiotic resistance genes in chicken gut microbiota commensals.</title>
        <authorList>
            <person name="Juricova H."/>
            <person name="Matiasovicova J."/>
            <person name="Kubasova T."/>
            <person name="Cejkova D."/>
            <person name="Rychlik I."/>
        </authorList>
    </citation>
    <scope>NUCLEOTIDE SEQUENCE [LARGE SCALE GENOMIC DNA]</scope>
    <source>
        <strain evidence="5 6">An810</strain>
    </source>
</reference>
<keyword evidence="2 5" id="KW-0238">DNA-binding</keyword>
<name>A0ABS2EN12_9LACO</name>
<dbReference type="PROSITE" id="PS50932">
    <property type="entry name" value="HTH_LACI_2"/>
    <property type="match status" value="1"/>
</dbReference>
<dbReference type="Gene3D" id="3.40.50.2300">
    <property type="match status" value="2"/>
</dbReference>
<keyword evidence="1" id="KW-0805">Transcription regulation</keyword>
<organism evidence="5 6">
    <name type="scientific">Limosilactobacillus alvi</name>
    <dbReference type="NCBI Taxonomy" id="990412"/>
    <lineage>
        <taxon>Bacteria</taxon>
        <taxon>Bacillati</taxon>
        <taxon>Bacillota</taxon>
        <taxon>Bacilli</taxon>
        <taxon>Lactobacillales</taxon>
        <taxon>Lactobacillaceae</taxon>
        <taxon>Limosilactobacillus</taxon>
    </lineage>
</organism>
<dbReference type="Pfam" id="PF00356">
    <property type="entry name" value="LacI"/>
    <property type="match status" value="1"/>
</dbReference>
<dbReference type="PANTHER" id="PTHR30146:SF149">
    <property type="entry name" value="HTH-TYPE TRANSCRIPTIONAL REGULATOR EBGR"/>
    <property type="match status" value="1"/>
</dbReference>
<dbReference type="PANTHER" id="PTHR30146">
    <property type="entry name" value="LACI-RELATED TRANSCRIPTIONAL REPRESSOR"/>
    <property type="match status" value="1"/>
</dbReference>
<dbReference type="PROSITE" id="PS00356">
    <property type="entry name" value="HTH_LACI_1"/>
    <property type="match status" value="1"/>
</dbReference>
<dbReference type="InterPro" id="IPR000843">
    <property type="entry name" value="HTH_LacI"/>
</dbReference>
<dbReference type="CDD" id="cd01392">
    <property type="entry name" value="HTH_LacI"/>
    <property type="match status" value="1"/>
</dbReference>
<keyword evidence="6" id="KW-1185">Reference proteome</keyword>
<comment type="caution">
    <text evidence="5">The sequence shown here is derived from an EMBL/GenBank/DDBJ whole genome shotgun (WGS) entry which is preliminary data.</text>
</comment>
<dbReference type="GO" id="GO:0003677">
    <property type="term" value="F:DNA binding"/>
    <property type="evidence" value="ECO:0007669"/>
    <property type="project" value="UniProtKB-KW"/>
</dbReference>
<feature type="domain" description="HTH lacI-type" evidence="4">
    <location>
        <begin position="3"/>
        <end position="59"/>
    </location>
</feature>
<dbReference type="InterPro" id="IPR028082">
    <property type="entry name" value="Peripla_BP_I"/>
</dbReference>
<dbReference type="InterPro" id="IPR046335">
    <property type="entry name" value="LacI/GalR-like_sensor"/>
</dbReference>
<dbReference type="EMBL" id="JACJJQ010000005">
    <property type="protein sequence ID" value="MBM6753456.1"/>
    <property type="molecule type" value="Genomic_DNA"/>
</dbReference>
<dbReference type="SUPFAM" id="SSF47413">
    <property type="entry name" value="lambda repressor-like DNA-binding domains"/>
    <property type="match status" value="1"/>
</dbReference>
<evidence type="ECO:0000313" key="5">
    <source>
        <dbReference type="EMBL" id="MBM6753456.1"/>
    </source>
</evidence>
<dbReference type="SUPFAM" id="SSF53822">
    <property type="entry name" value="Periplasmic binding protein-like I"/>
    <property type="match status" value="1"/>
</dbReference>
<dbReference type="SMART" id="SM00354">
    <property type="entry name" value="HTH_LACI"/>
    <property type="match status" value="1"/>
</dbReference>
<gene>
    <name evidence="5" type="ORF">H5993_01565</name>
</gene>
<proteinExistence type="predicted"/>